<dbReference type="CDD" id="cd00093">
    <property type="entry name" value="HTH_XRE"/>
    <property type="match status" value="1"/>
</dbReference>
<evidence type="ECO:0000259" key="1">
    <source>
        <dbReference type="PROSITE" id="PS50943"/>
    </source>
</evidence>
<dbReference type="RefSeq" id="WP_261896057.1">
    <property type="nucleotide sequence ID" value="NZ_AP024895.1"/>
</dbReference>
<dbReference type="InterPro" id="IPR010982">
    <property type="entry name" value="Lambda_DNA-bd_dom_sf"/>
</dbReference>
<proteinExistence type="predicted"/>
<organism evidence="2 3">
    <name type="scientific">Vibrio porteresiae DSM 19223</name>
    <dbReference type="NCBI Taxonomy" id="1123496"/>
    <lineage>
        <taxon>Bacteria</taxon>
        <taxon>Pseudomonadati</taxon>
        <taxon>Pseudomonadota</taxon>
        <taxon>Gammaproteobacteria</taxon>
        <taxon>Vibrionales</taxon>
        <taxon>Vibrionaceae</taxon>
        <taxon>Vibrio</taxon>
    </lineage>
</organism>
<dbReference type="EMBL" id="CP138203">
    <property type="protein sequence ID" value="WPC72464.1"/>
    <property type="molecule type" value="Genomic_DNA"/>
</dbReference>
<dbReference type="SUPFAM" id="SSF47413">
    <property type="entry name" value="lambda repressor-like DNA-binding domains"/>
    <property type="match status" value="1"/>
</dbReference>
<name>A0ABZ0Q7Q2_9VIBR</name>
<feature type="domain" description="HTH cro/C1-type" evidence="1">
    <location>
        <begin position="7"/>
        <end position="60"/>
    </location>
</feature>
<evidence type="ECO:0000313" key="2">
    <source>
        <dbReference type="EMBL" id="WPC72464.1"/>
    </source>
</evidence>
<dbReference type="PROSITE" id="PS50943">
    <property type="entry name" value="HTH_CROC1"/>
    <property type="match status" value="1"/>
</dbReference>
<accession>A0ABZ0Q7Q2</accession>
<dbReference type="InterPro" id="IPR001387">
    <property type="entry name" value="Cro/C1-type_HTH"/>
</dbReference>
<dbReference type="Pfam" id="PF13211">
    <property type="entry name" value="DUF4019"/>
    <property type="match status" value="1"/>
</dbReference>
<protein>
    <submittedName>
        <fullName evidence="2">DUF4019 domain-containing protein</fullName>
    </submittedName>
</protein>
<dbReference type="Proteomes" id="UP001304071">
    <property type="component" value="Chromosome 1"/>
</dbReference>
<dbReference type="SMART" id="SM00530">
    <property type="entry name" value="HTH_XRE"/>
    <property type="match status" value="1"/>
</dbReference>
<dbReference type="InterPro" id="IPR025091">
    <property type="entry name" value="DUF4019"/>
</dbReference>
<dbReference type="Gene3D" id="1.10.260.40">
    <property type="entry name" value="lambda repressor-like DNA-binding domains"/>
    <property type="match status" value="1"/>
</dbReference>
<reference evidence="2 3" key="1">
    <citation type="submission" date="2023-11" db="EMBL/GenBank/DDBJ databases">
        <title>Plant-associative lifestyle of Vibrio porteresiae and its evolutionary dynamics.</title>
        <authorList>
            <person name="Rameshkumar N."/>
            <person name="Kirti K."/>
        </authorList>
    </citation>
    <scope>NUCLEOTIDE SEQUENCE [LARGE SCALE GENOMIC DNA]</scope>
    <source>
        <strain evidence="2 3">MSSRF30</strain>
    </source>
</reference>
<evidence type="ECO:0000313" key="3">
    <source>
        <dbReference type="Proteomes" id="UP001304071"/>
    </source>
</evidence>
<keyword evidence="3" id="KW-1185">Reference proteome</keyword>
<gene>
    <name evidence="2" type="ORF">R8Z52_09975</name>
</gene>
<sequence length="183" mass="20294">MINKDRIKKLRAGKFWSQEHLALIAGISLRTVQRAENEGKCSLESQKALAAAFEINVAELNVKVSATIWDINDPKIEAAISWLEIINSGEYALSWSKAAPVFQVRIPNSAWVEMITQVRKPLGQIISRSVKSATEHNALPGVADGEYFVIEFSASYEQKASALETVTLQKVASEWKVAGYFIN</sequence>